<protein>
    <submittedName>
        <fullName evidence="4">Response regulator transcription factor</fullName>
    </submittedName>
</protein>
<evidence type="ECO:0000313" key="4">
    <source>
        <dbReference type="EMBL" id="MBO0952764.1"/>
    </source>
</evidence>
<dbReference type="InterPro" id="IPR046947">
    <property type="entry name" value="LytR-like"/>
</dbReference>
<evidence type="ECO:0000256" key="1">
    <source>
        <dbReference type="PROSITE-ProRule" id="PRU00169"/>
    </source>
</evidence>
<dbReference type="Pfam" id="PF04397">
    <property type="entry name" value="LytTR"/>
    <property type="match status" value="1"/>
</dbReference>
<keyword evidence="1" id="KW-0597">Phosphoprotein</keyword>
<dbReference type="PROSITE" id="PS50110">
    <property type="entry name" value="RESPONSE_REGULATORY"/>
    <property type="match status" value="1"/>
</dbReference>
<dbReference type="SMART" id="SM00448">
    <property type="entry name" value="REC"/>
    <property type="match status" value="1"/>
</dbReference>
<reference evidence="4 5" key="1">
    <citation type="submission" date="2021-03" db="EMBL/GenBank/DDBJ databases">
        <title>Fibrella sp. HMF5405 genome sequencing and assembly.</title>
        <authorList>
            <person name="Kang H."/>
            <person name="Kim H."/>
            <person name="Bae S."/>
            <person name="Joh K."/>
        </authorList>
    </citation>
    <scope>NUCLEOTIDE SEQUENCE [LARGE SCALE GENOMIC DNA]</scope>
    <source>
        <strain evidence="4 5">HMF5405</strain>
    </source>
</reference>
<dbReference type="InterPro" id="IPR007492">
    <property type="entry name" value="LytTR_DNA-bd_dom"/>
</dbReference>
<accession>A0ABS3JRY5</accession>
<dbReference type="SMART" id="SM00850">
    <property type="entry name" value="LytTR"/>
    <property type="match status" value="1"/>
</dbReference>
<dbReference type="PANTHER" id="PTHR37299">
    <property type="entry name" value="TRANSCRIPTIONAL REGULATOR-RELATED"/>
    <property type="match status" value="1"/>
</dbReference>
<gene>
    <name evidence="4" type="ORF">J2I46_29565</name>
</gene>
<keyword evidence="5" id="KW-1185">Reference proteome</keyword>
<dbReference type="RefSeq" id="WP_207332715.1">
    <property type="nucleotide sequence ID" value="NZ_JAFMYW010000013.1"/>
</dbReference>
<name>A0ABS3JRY5_9BACT</name>
<proteinExistence type="predicted"/>
<dbReference type="Gene3D" id="2.40.50.1020">
    <property type="entry name" value="LytTr DNA-binding domain"/>
    <property type="match status" value="1"/>
</dbReference>
<feature type="modified residue" description="4-aspartylphosphate" evidence="1">
    <location>
        <position position="52"/>
    </location>
</feature>
<dbReference type="InterPro" id="IPR011006">
    <property type="entry name" value="CheY-like_superfamily"/>
</dbReference>
<dbReference type="PANTHER" id="PTHR37299:SF1">
    <property type="entry name" value="STAGE 0 SPORULATION PROTEIN A HOMOLOG"/>
    <property type="match status" value="1"/>
</dbReference>
<dbReference type="Proteomes" id="UP000664628">
    <property type="component" value="Unassembled WGS sequence"/>
</dbReference>
<feature type="domain" description="Response regulatory" evidence="2">
    <location>
        <begin position="2"/>
        <end position="114"/>
    </location>
</feature>
<comment type="caution">
    <text evidence="4">The sequence shown here is derived from an EMBL/GenBank/DDBJ whole genome shotgun (WGS) entry which is preliminary data.</text>
</comment>
<sequence>MTILLLEDDPIWRLNLRMIAEQFTNSTIVELATYDEALVYLEHNQPDIVVSDVSLNKQISFNLFQSDNRTYPVIFITGYANHEFLQEALQLPNSSFLVKPFHDYSLVALIENMLNQPRQSFKPMVKGLTVVGKHRQKIVLPYSTVVHVEAQGNYTMIHLVDRKYLLKRALKSVLSQLDLRFVQIHKTYIINKDFINRIDLSESRVNVNGVHFPIGRMYRKELLNNINE</sequence>
<dbReference type="EMBL" id="JAFMYW010000013">
    <property type="protein sequence ID" value="MBO0952764.1"/>
    <property type="molecule type" value="Genomic_DNA"/>
</dbReference>
<feature type="domain" description="HTH LytTR-type" evidence="3">
    <location>
        <begin position="133"/>
        <end position="228"/>
    </location>
</feature>
<evidence type="ECO:0000259" key="2">
    <source>
        <dbReference type="PROSITE" id="PS50110"/>
    </source>
</evidence>
<dbReference type="Pfam" id="PF00072">
    <property type="entry name" value="Response_reg"/>
    <property type="match status" value="1"/>
</dbReference>
<organism evidence="4 5">
    <name type="scientific">Fibrella forsythiae</name>
    <dbReference type="NCBI Taxonomy" id="2817061"/>
    <lineage>
        <taxon>Bacteria</taxon>
        <taxon>Pseudomonadati</taxon>
        <taxon>Bacteroidota</taxon>
        <taxon>Cytophagia</taxon>
        <taxon>Cytophagales</taxon>
        <taxon>Spirosomataceae</taxon>
        <taxon>Fibrella</taxon>
    </lineage>
</organism>
<dbReference type="PROSITE" id="PS50930">
    <property type="entry name" value="HTH_LYTTR"/>
    <property type="match status" value="1"/>
</dbReference>
<evidence type="ECO:0000313" key="5">
    <source>
        <dbReference type="Proteomes" id="UP000664628"/>
    </source>
</evidence>
<dbReference type="Gene3D" id="3.40.50.2300">
    <property type="match status" value="1"/>
</dbReference>
<dbReference type="InterPro" id="IPR001789">
    <property type="entry name" value="Sig_transdc_resp-reg_receiver"/>
</dbReference>
<dbReference type="SUPFAM" id="SSF52172">
    <property type="entry name" value="CheY-like"/>
    <property type="match status" value="1"/>
</dbReference>
<evidence type="ECO:0000259" key="3">
    <source>
        <dbReference type="PROSITE" id="PS50930"/>
    </source>
</evidence>